<keyword evidence="3" id="KW-1003">Cell membrane</keyword>
<feature type="transmembrane region" description="Helical" evidence="7">
    <location>
        <begin position="21"/>
        <end position="42"/>
    </location>
</feature>
<comment type="caution">
    <text evidence="9">The sequence shown here is derived from an EMBL/GenBank/DDBJ whole genome shotgun (WGS) entry which is preliminary data.</text>
</comment>
<evidence type="ECO:0000259" key="8">
    <source>
        <dbReference type="PROSITE" id="PS50928"/>
    </source>
</evidence>
<keyword evidence="4 7" id="KW-0812">Transmembrane</keyword>
<keyword evidence="2 7" id="KW-0813">Transport</keyword>
<dbReference type="SUPFAM" id="SSF161098">
    <property type="entry name" value="MetI-like"/>
    <property type="match status" value="1"/>
</dbReference>
<evidence type="ECO:0000313" key="9">
    <source>
        <dbReference type="EMBL" id="NHC13744.1"/>
    </source>
</evidence>
<dbReference type="InterPro" id="IPR035906">
    <property type="entry name" value="MetI-like_sf"/>
</dbReference>
<feature type="transmembrane region" description="Helical" evidence="7">
    <location>
        <begin position="157"/>
        <end position="178"/>
    </location>
</feature>
<protein>
    <submittedName>
        <fullName evidence="9">Carbohydrate ABC transporter permease</fullName>
    </submittedName>
</protein>
<comment type="subcellular location">
    <subcellularLocation>
        <location evidence="1 7">Cell membrane</location>
        <topology evidence="1 7">Multi-pass membrane protein</topology>
    </subcellularLocation>
</comment>
<dbReference type="PANTHER" id="PTHR43744:SF4">
    <property type="entry name" value="OSMOPROTECTIVE COMPOUNDS UPTAKE PERMEASE PROTEIN GGTD"/>
    <property type="match status" value="1"/>
</dbReference>
<evidence type="ECO:0000256" key="2">
    <source>
        <dbReference type="ARBA" id="ARBA00022448"/>
    </source>
</evidence>
<keyword evidence="10" id="KW-1185">Reference proteome</keyword>
<dbReference type="PANTHER" id="PTHR43744">
    <property type="entry name" value="ABC TRANSPORTER PERMEASE PROTEIN MG189-RELATED-RELATED"/>
    <property type="match status" value="1"/>
</dbReference>
<name>A0ABX0GSA2_9ACTN</name>
<dbReference type="PROSITE" id="PS50928">
    <property type="entry name" value="ABC_TM1"/>
    <property type="match status" value="1"/>
</dbReference>
<organism evidence="9 10">
    <name type="scientific">Motilibacter deserti</name>
    <dbReference type="NCBI Taxonomy" id="2714956"/>
    <lineage>
        <taxon>Bacteria</taxon>
        <taxon>Bacillati</taxon>
        <taxon>Actinomycetota</taxon>
        <taxon>Actinomycetes</taxon>
        <taxon>Motilibacterales</taxon>
        <taxon>Motilibacteraceae</taxon>
        <taxon>Motilibacter</taxon>
    </lineage>
</organism>
<sequence>MSAPLPPTLPGRARRRLTSRTASAVALGIALLWTLPTFGLLVSSFRERGDIRTSGWWTTPANPSFTLQNYRDVLFGRTNGRLVDFLLNSVVIVVPSVLFTVVLAALAAYAFAWMRFPGRDWLFVVVFALQIVPLQMCLIPLLQLFTSSAFEPVKEASPYAAVWIAHTCFGLPLAVFLLHNFLAEVPGELVEAAQVDGAGHGTIFRRIMLPLLLPALASFTIFQFLWVWNDLLVALVFTDDDQAPLTRRVADLAGTRGNEWQRLTAGAFVSMVVPLAVFLGLQRFFVRGLLAGSVKG</sequence>
<proteinExistence type="inferred from homology"/>
<reference evidence="9 10" key="1">
    <citation type="submission" date="2020-03" db="EMBL/GenBank/DDBJ databases">
        <title>Two novel Motilibacter sp.</title>
        <authorList>
            <person name="Liu S."/>
        </authorList>
    </citation>
    <scope>NUCLEOTIDE SEQUENCE [LARGE SCALE GENOMIC DNA]</scope>
    <source>
        <strain evidence="9 10">E257</strain>
    </source>
</reference>
<evidence type="ECO:0000256" key="4">
    <source>
        <dbReference type="ARBA" id="ARBA00022692"/>
    </source>
</evidence>
<dbReference type="EMBL" id="JAANNP010000002">
    <property type="protein sequence ID" value="NHC13744.1"/>
    <property type="molecule type" value="Genomic_DNA"/>
</dbReference>
<evidence type="ECO:0000256" key="5">
    <source>
        <dbReference type="ARBA" id="ARBA00022989"/>
    </source>
</evidence>
<dbReference type="Pfam" id="PF00528">
    <property type="entry name" value="BPD_transp_1"/>
    <property type="match status" value="1"/>
</dbReference>
<feature type="transmembrane region" description="Helical" evidence="7">
    <location>
        <begin position="265"/>
        <end position="286"/>
    </location>
</feature>
<evidence type="ECO:0000256" key="6">
    <source>
        <dbReference type="ARBA" id="ARBA00023136"/>
    </source>
</evidence>
<accession>A0ABX0GSA2</accession>
<comment type="similarity">
    <text evidence="7">Belongs to the binding-protein-dependent transport system permease family.</text>
</comment>
<dbReference type="Proteomes" id="UP000800981">
    <property type="component" value="Unassembled WGS sequence"/>
</dbReference>
<evidence type="ECO:0000256" key="7">
    <source>
        <dbReference type="RuleBase" id="RU363032"/>
    </source>
</evidence>
<gene>
    <name evidence="9" type="ORF">G9H71_08115</name>
</gene>
<feature type="transmembrane region" description="Helical" evidence="7">
    <location>
        <begin position="207"/>
        <end position="228"/>
    </location>
</feature>
<dbReference type="CDD" id="cd06261">
    <property type="entry name" value="TM_PBP2"/>
    <property type="match status" value="1"/>
</dbReference>
<keyword evidence="6 7" id="KW-0472">Membrane</keyword>
<feature type="domain" description="ABC transmembrane type-1" evidence="8">
    <location>
        <begin position="86"/>
        <end position="281"/>
    </location>
</feature>
<feature type="transmembrane region" description="Helical" evidence="7">
    <location>
        <begin position="85"/>
        <end position="109"/>
    </location>
</feature>
<dbReference type="Gene3D" id="1.10.3720.10">
    <property type="entry name" value="MetI-like"/>
    <property type="match status" value="1"/>
</dbReference>
<keyword evidence="5 7" id="KW-1133">Transmembrane helix</keyword>
<dbReference type="InterPro" id="IPR000515">
    <property type="entry name" value="MetI-like"/>
</dbReference>
<evidence type="ECO:0000256" key="3">
    <source>
        <dbReference type="ARBA" id="ARBA00022475"/>
    </source>
</evidence>
<feature type="transmembrane region" description="Helical" evidence="7">
    <location>
        <begin position="121"/>
        <end position="145"/>
    </location>
</feature>
<evidence type="ECO:0000256" key="1">
    <source>
        <dbReference type="ARBA" id="ARBA00004651"/>
    </source>
</evidence>
<evidence type="ECO:0000313" key="10">
    <source>
        <dbReference type="Proteomes" id="UP000800981"/>
    </source>
</evidence>